<evidence type="ECO:0000313" key="3">
    <source>
        <dbReference type="Proteomes" id="UP001183615"/>
    </source>
</evidence>
<comment type="caution">
    <text evidence="2">The sequence shown here is derived from an EMBL/GenBank/DDBJ whole genome shotgun (WGS) entry which is preliminary data.</text>
</comment>
<dbReference type="Proteomes" id="UP001183615">
    <property type="component" value="Unassembled WGS sequence"/>
</dbReference>
<dbReference type="EMBL" id="JAVREV010000004">
    <property type="protein sequence ID" value="MDT0442955.1"/>
    <property type="molecule type" value="Genomic_DNA"/>
</dbReference>
<gene>
    <name evidence="2" type="ORF">RM779_10150</name>
</gene>
<dbReference type="Pfam" id="PF18143">
    <property type="entry name" value="HAD_SAK_2"/>
    <property type="match status" value="1"/>
</dbReference>
<protein>
    <submittedName>
        <fullName evidence="2">HAD domain-containing protein</fullName>
    </submittedName>
</protein>
<evidence type="ECO:0000313" key="2">
    <source>
        <dbReference type="EMBL" id="MDT0442955.1"/>
    </source>
</evidence>
<name>A0ABU2S4H1_9ACTN</name>
<evidence type="ECO:0000256" key="1">
    <source>
        <dbReference type="SAM" id="MobiDB-lite"/>
    </source>
</evidence>
<keyword evidence="3" id="KW-1185">Reference proteome</keyword>
<organism evidence="2 3">
    <name type="scientific">Streptomyces johnsoniae</name>
    <dbReference type="NCBI Taxonomy" id="3075532"/>
    <lineage>
        <taxon>Bacteria</taxon>
        <taxon>Bacillati</taxon>
        <taxon>Actinomycetota</taxon>
        <taxon>Actinomycetes</taxon>
        <taxon>Kitasatosporales</taxon>
        <taxon>Streptomycetaceae</taxon>
        <taxon>Streptomyces</taxon>
    </lineage>
</organism>
<sequence length="176" mass="20030">MALAEDHTPPRRPHRRRRPLLFLDVDGPLLPFGDGPQREPSSTATDSHLTRLDPRVGPRLAALPCELVWATTWEAEANTDIAPRLGLPPLPVVTWPETSDGHEREDEWFGLHWKTRTLVAWADGRPFVWVDDEITDADRDWVSTHHPTPTLLHHIVSSRGLTDEDFAVLDRWLRAA</sequence>
<feature type="region of interest" description="Disordered" evidence="1">
    <location>
        <begin position="31"/>
        <end position="52"/>
    </location>
</feature>
<proteinExistence type="predicted"/>
<reference evidence="3" key="1">
    <citation type="submission" date="2023-07" db="EMBL/GenBank/DDBJ databases">
        <title>30 novel species of actinomycetes from the DSMZ collection.</title>
        <authorList>
            <person name="Nouioui I."/>
        </authorList>
    </citation>
    <scope>NUCLEOTIDE SEQUENCE [LARGE SCALE GENOMIC DNA]</scope>
    <source>
        <strain evidence="3">DSM 41886</strain>
    </source>
</reference>
<accession>A0ABU2S4H1</accession>